<protein>
    <submittedName>
        <fullName evidence="2">Uncharacterized protein</fullName>
    </submittedName>
</protein>
<sequence length="221" mass="24898">MRIRPPELETSICDAKYHVSLWLPSLRLYMIGVYFDPFADSHGIIRRWDWETSVVVEEARRKLNCTVVPEWSNAIIGVVINGVVVSEYHRAVMADGPEYHGPMISIGCLAAPGSDYFSNGNSTSLVAPNQVHDRFPIPSLECTRIPTNISRAEPPHGDDRNEVRRQRHDGGGRRRGGDGREEGEEERFLDLCCTGLRCSNCSSEECRYGCELVLQPWIEHG</sequence>
<accession>A0A2Z7BAB0</accession>
<dbReference type="Proteomes" id="UP000250235">
    <property type="component" value="Unassembled WGS sequence"/>
</dbReference>
<gene>
    <name evidence="2" type="ORF">F511_16530</name>
</gene>
<proteinExistence type="predicted"/>
<evidence type="ECO:0000256" key="1">
    <source>
        <dbReference type="SAM" id="MobiDB-lite"/>
    </source>
</evidence>
<name>A0A2Z7BAB0_9LAMI</name>
<dbReference type="AlphaFoldDB" id="A0A2Z7BAB0"/>
<evidence type="ECO:0000313" key="2">
    <source>
        <dbReference type="EMBL" id="KZV28734.1"/>
    </source>
</evidence>
<feature type="region of interest" description="Disordered" evidence="1">
    <location>
        <begin position="148"/>
        <end position="181"/>
    </location>
</feature>
<reference evidence="2 3" key="1">
    <citation type="journal article" date="2015" name="Proc. Natl. Acad. Sci. U.S.A.">
        <title>The resurrection genome of Boea hygrometrica: A blueprint for survival of dehydration.</title>
        <authorList>
            <person name="Xiao L."/>
            <person name="Yang G."/>
            <person name="Zhang L."/>
            <person name="Yang X."/>
            <person name="Zhao S."/>
            <person name="Ji Z."/>
            <person name="Zhou Q."/>
            <person name="Hu M."/>
            <person name="Wang Y."/>
            <person name="Chen M."/>
            <person name="Xu Y."/>
            <person name="Jin H."/>
            <person name="Xiao X."/>
            <person name="Hu G."/>
            <person name="Bao F."/>
            <person name="Hu Y."/>
            <person name="Wan P."/>
            <person name="Li L."/>
            <person name="Deng X."/>
            <person name="Kuang T."/>
            <person name="Xiang C."/>
            <person name="Zhu J.K."/>
            <person name="Oliver M.J."/>
            <person name="He Y."/>
        </authorList>
    </citation>
    <scope>NUCLEOTIDE SEQUENCE [LARGE SCALE GENOMIC DNA]</scope>
    <source>
        <strain evidence="3">cv. XS01</strain>
    </source>
</reference>
<feature type="compositionally biased region" description="Basic and acidic residues" evidence="1">
    <location>
        <begin position="153"/>
        <end position="180"/>
    </location>
</feature>
<evidence type="ECO:0000313" key="3">
    <source>
        <dbReference type="Proteomes" id="UP000250235"/>
    </source>
</evidence>
<keyword evidence="3" id="KW-1185">Reference proteome</keyword>
<dbReference type="EMBL" id="KV010015">
    <property type="protein sequence ID" value="KZV28734.1"/>
    <property type="molecule type" value="Genomic_DNA"/>
</dbReference>
<organism evidence="2 3">
    <name type="scientific">Dorcoceras hygrometricum</name>
    <dbReference type="NCBI Taxonomy" id="472368"/>
    <lineage>
        <taxon>Eukaryota</taxon>
        <taxon>Viridiplantae</taxon>
        <taxon>Streptophyta</taxon>
        <taxon>Embryophyta</taxon>
        <taxon>Tracheophyta</taxon>
        <taxon>Spermatophyta</taxon>
        <taxon>Magnoliopsida</taxon>
        <taxon>eudicotyledons</taxon>
        <taxon>Gunneridae</taxon>
        <taxon>Pentapetalae</taxon>
        <taxon>asterids</taxon>
        <taxon>lamiids</taxon>
        <taxon>Lamiales</taxon>
        <taxon>Gesneriaceae</taxon>
        <taxon>Didymocarpoideae</taxon>
        <taxon>Trichosporeae</taxon>
        <taxon>Loxocarpinae</taxon>
        <taxon>Dorcoceras</taxon>
    </lineage>
</organism>